<dbReference type="Pfam" id="PF01551">
    <property type="entry name" value="Peptidase_M23"/>
    <property type="match status" value="1"/>
</dbReference>
<gene>
    <name evidence="4" type="ORF">FH759_09685</name>
</gene>
<comment type="caution">
    <text evidence="4">The sequence shown here is derived from an EMBL/GenBank/DDBJ whole genome shotgun (WGS) entry which is preliminary data.</text>
</comment>
<evidence type="ECO:0000256" key="1">
    <source>
        <dbReference type="ARBA" id="ARBA00022729"/>
    </source>
</evidence>
<feature type="chain" id="PRO_5028968074" evidence="2">
    <location>
        <begin position="23"/>
        <end position="335"/>
    </location>
</feature>
<dbReference type="SUPFAM" id="SSF51261">
    <property type="entry name" value="Duplicated hybrid motif"/>
    <property type="match status" value="1"/>
</dbReference>
<reference evidence="4 5" key="1">
    <citation type="submission" date="2019-06" db="EMBL/GenBank/DDBJ databases">
        <title>Enrichment of Autotrophic Halophilic Microorganisms from Red Sea Brine Pool Using Microbial Electrosynthesis System.</title>
        <authorList>
            <person name="Alqahtani M.F."/>
            <person name="Bajracharya S."/>
            <person name="Katuri K.P."/>
            <person name="Ali M."/>
            <person name="Saikaly P.E."/>
        </authorList>
    </citation>
    <scope>NUCLEOTIDE SEQUENCE [LARGE SCALE GENOMIC DNA]</scope>
    <source>
        <strain evidence="4">MES6</strain>
    </source>
</reference>
<name>A0A7C9HCJ9_9RHOB</name>
<dbReference type="AlphaFoldDB" id="A0A7C9HCJ9"/>
<dbReference type="EMBL" id="VENJ01000012">
    <property type="protein sequence ID" value="MTJ04947.1"/>
    <property type="molecule type" value="Genomic_DNA"/>
</dbReference>
<dbReference type="InterPro" id="IPR011055">
    <property type="entry name" value="Dup_hybrid_motif"/>
</dbReference>
<sequence>MRPGLRRAPLVAGLAAWIYCVAAPAAAQAPTLTLPADCTLGQTCFIQQYTDADPGPGAADYTCGGLSYDGHKGTDFGLPSRAAMRAGVAVLAAAPGTVSALRDGMPDTGWTDATADAVKGRDCGNGVVIDHGQGWQTQYCHMRRGSISVARGQAVTRGQRLGQVGLSGRTQFPHVHLSVRRDGAVVDPFAPDGPPACDGDVTRARNSSDTLWQTPPAYVPGGLLNAGLSTRVPDYAAIKDGTAATPLTREAPALVVWGYAFGGQRGDILRLVITGPDAQVIAHDAKLEKAQAQFFRAAGRKRPHGGWPPGAYRITVEMIRDGTALARITRTTTLH</sequence>
<evidence type="ECO:0000313" key="4">
    <source>
        <dbReference type="EMBL" id="MTJ04947.1"/>
    </source>
</evidence>
<keyword evidence="1 2" id="KW-0732">Signal</keyword>
<organism evidence="4 5">
    <name type="scientific">Sediminimonas qiaohouensis</name>
    <dbReference type="NCBI Taxonomy" id="552061"/>
    <lineage>
        <taxon>Bacteria</taxon>
        <taxon>Pseudomonadati</taxon>
        <taxon>Pseudomonadota</taxon>
        <taxon>Alphaproteobacteria</taxon>
        <taxon>Rhodobacterales</taxon>
        <taxon>Roseobacteraceae</taxon>
        <taxon>Sediminimonas</taxon>
    </lineage>
</organism>
<dbReference type="Gene3D" id="2.70.70.10">
    <property type="entry name" value="Glucose Permease (Domain IIA)"/>
    <property type="match status" value="1"/>
</dbReference>
<dbReference type="InterPro" id="IPR016047">
    <property type="entry name" value="M23ase_b-sheet_dom"/>
</dbReference>
<dbReference type="PANTHER" id="PTHR21666">
    <property type="entry name" value="PEPTIDASE-RELATED"/>
    <property type="match status" value="1"/>
</dbReference>
<accession>A0A7C9HCJ9</accession>
<evidence type="ECO:0000256" key="2">
    <source>
        <dbReference type="SAM" id="SignalP"/>
    </source>
</evidence>
<protein>
    <submittedName>
        <fullName evidence="4">M23 family metallopeptidase</fullName>
    </submittedName>
</protein>
<dbReference type="InterPro" id="IPR050570">
    <property type="entry name" value="Cell_wall_metabolism_enzyme"/>
</dbReference>
<evidence type="ECO:0000313" key="5">
    <source>
        <dbReference type="Proteomes" id="UP000483078"/>
    </source>
</evidence>
<proteinExistence type="predicted"/>
<dbReference type="Proteomes" id="UP000483078">
    <property type="component" value="Unassembled WGS sequence"/>
</dbReference>
<feature type="signal peptide" evidence="2">
    <location>
        <begin position="1"/>
        <end position="22"/>
    </location>
</feature>
<feature type="domain" description="M23ase beta-sheet core" evidence="3">
    <location>
        <begin position="71"/>
        <end position="188"/>
    </location>
</feature>
<dbReference type="GO" id="GO:0004222">
    <property type="term" value="F:metalloendopeptidase activity"/>
    <property type="evidence" value="ECO:0007669"/>
    <property type="project" value="TreeGrafter"/>
</dbReference>
<dbReference type="PANTHER" id="PTHR21666:SF289">
    <property type="entry name" value="L-ALA--D-GLU ENDOPEPTIDASE"/>
    <property type="match status" value="1"/>
</dbReference>
<evidence type="ECO:0000259" key="3">
    <source>
        <dbReference type="Pfam" id="PF01551"/>
    </source>
</evidence>
<dbReference type="CDD" id="cd12797">
    <property type="entry name" value="M23_peptidase"/>
    <property type="match status" value="1"/>
</dbReference>